<feature type="region of interest" description="Disordered" evidence="1">
    <location>
        <begin position="311"/>
        <end position="350"/>
    </location>
</feature>
<protein>
    <submittedName>
        <fullName evidence="2">Uncharacterized protein</fullName>
    </submittedName>
</protein>
<evidence type="ECO:0000313" key="2">
    <source>
        <dbReference type="EMBL" id="GJT56355.1"/>
    </source>
</evidence>
<evidence type="ECO:0000313" key="3">
    <source>
        <dbReference type="Proteomes" id="UP001151760"/>
    </source>
</evidence>
<feature type="region of interest" description="Disordered" evidence="1">
    <location>
        <begin position="128"/>
        <end position="199"/>
    </location>
</feature>
<feature type="compositionally biased region" description="Polar residues" evidence="1">
    <location>
        <begin position="183"/>
        <end position="199"/>
    </location>
</feature>
<sequence>MLIPDAFLTDEIRATDDYAEYETVFVKSLEEEEEANCWETSSLRKSLKVTIRQKKQSTTTIPPLDDDQERDDMVEATLLSLTLHKTALAAEAQENVAKVQEKLEDEEIEKMVKCEEDEESYASEFVDSMLNDDNDDSGTRIDPMSHKEHPKNVDDDDEIEKEKKDDKMIIKRQISPRKKLSSDKTFSQELTDTVSPSNAKTSKGYMIQRMKKKYVTGREFLKVHGKVNNVLHEIIPQIAEKATNDFIKAEVPALVSKEFANQAPQIIEELFKNYVSNNMKYNLQDQATNPTLSNVLKRKFEKYYTPTTSCRHDAFRPHHHDEHQEDHAPSEGEKKAKRHKTSKSLKSSKSTRLMDGDEVILEDTTLELIDEFQNVDKYIPTIYDYARMMDTLNAVMSNQFKDAEEYAYHLEQTKNYMENQIAWKIRQVDIK</sequence>
<reference evidence="2" key="2">
    <citation type="submission" date="2022-01" db="EMBL/GenBank/DDBJ databases">
        <authorList>
            <person name="Yamashiro T."/>
            <person name="Shiraishi A."/>
            <person name="Satake H."/>
            <person name="Nakayama K."/>
        </authorList>
    </citation>
    <scope>NUCLEOTIDE SEQUENCE</scope>
</reference>
<organism evidence="2 3">
    <name type="scientific">Tanacetum coccineum</name>
    <dbReference type="NCBI Taxonomy" id="301880"/>
    <lineage>
        <taxon>Eukaryota</taxon>
        <taxon>Viridiplantae</taxon>
        <taxon>Streptophyta</taxon>
        <taxon>Embryophyta</taxon>
        <taxon>Tracheophyta</taxon>
        <taxon>Spermatophyta</taxon>
        <taxon>Magnoliopsida</taxon>
        <taxon>eudicotyledons</taxon>
        <taxon>Gunneridae</taxon>
        <taxon>Pentapetalae</taxon>
        <taxon>asterids</taxon>
        <taxon>campanulids</taxon>
        <taxon>Asterales</taxon>
        <taxon>Asteraceae</taxon>
        <taxon>Asteroideae</taxon>
        <taxon>Anthemideae</taxon>
        <taxon>Anthemidinae</taxon>
        <taxon>Tanacetum</taxon>
    </lineage>
</organism>
<feature type="compositionally biased region" description="Basic and acidic residues" evidence="1">
    <location>
        <begin position="137"/>
        <end position="153"/>
    </location>
</feature>
<dbReference type="EMBL" id="BQNB010016836">
    <property type="protein sequence ID" value="GJT56355.1"/>
    <property type="molecule type" value="Genomic_DNA"/>
</dbReference>
<feature type="compositionally biased region" description="Basic and acidic residues" evidence="1">
    <location>
        <begin position="311"/>
        <end position="334"/>
    </location>
</feature>
<proteinExistence type="predicted"/>
<dbReference type="Proteomes" id="UP001151760">
    <property type="component" value="Unassembled WGS sequence"/>
</dbReference>
<evidence type="ECO:0000256" key="1">
    <source>
        <dbReference type="SAM" id="MobiDB-lite"/>
    </source>
</evidence>
<comment type="caution">
    <text evidence="2">The sequence shown here is derived from an EMBL/GenBank/DDBJ whole genome shotgun (WGS) entry which is preliminary data.</text>
</comment>
<keyword evidence="3" id="KW-1185">Reference proteome</keyword>
<name>A0ABQ5F0E5_9ASTR</name>
<accession>A0ABQ5F0E5</accession>
<gene>
    <name evidence="2" type="ORF">Tco_0991409</name>
</gene>
<feature type="compositionally biased region" description="Basic and acidic residues" evidence="1">
    <location>
        <begin position="160"/>
        <end position="169"/>
    </location>
</feature>
<reference evidence="2" key="1">
    <citation type="journal article" date="2022" name="Int. J. Mol. Sci.">
        <title>Draft Genome of Tanacetum Coccineum: Genomic Comparison of Closely Related Tanacetum-Family Plants.</title>
        <authorList>
            <person name="Yamashiro T."/>
            <person name="Shiraishi A."/>
            <person name="Nakayama K."/>
            <person name="Satake H."/>
        </authorList>
    </citation>
    <scope>NUCLEOTIDE SEQUENCE</scope>
</reference>